<dbReference type="EMBL" id="JAHRHY010000018">
    <property type="protein sequence ID" value="KAG9062764.1"/>
    <property type="molecule type" value="Genomic_DNA"/>
</dbReference>
<accession>A0A9P7XLD1</accession>
<name>A0A9P7XLD1_9FUNG</name>
<keyword evidence="2" id="KW-1185">Reference proteome</keyword>
<dbReference type="OrthoDB" id="266663at2759"/>
<sequence>MATPQDKKASIQVADSSSTLYQNGVDQRLTSAYLKPKPVTFKDSISHPINVSWIIPPWIGALLHEDMSIPSHMQLVPFAQREAKAMQLTDMAEDAESRAKRIYANWRPRGNLGLSSCPGKKVRLDGPVNGRAKIVRDLDMDFNRLNMLGFTRVVW</sequence>
<proteinExistence type="predicted"/>
<dbReference type="Proteomes" id="UP000707451">
    <property type="component" value="Unassembled WGS sequence"/>
</dbReference>
<reference evidence="1" key="1">
    <citation type="submission" date="2021-06" db="EMBL/GenBank/DDBJ databases">
        <title>Genome Sequence of Mortierella hyaline Strain SCG-10, a Cold-Adapted, Nitrate-Reducing Fungus Isolated from Soil in Minnesota, USA.</title>
        <authorList>
            <person name="Aldossari N."/>
        </authorList>
    </citation>
    <scope>NUCLEOTIDE SEQUENCE</scope>
    <source>
        <strain evidence="1">SCG-10</strain>
    </source>
</reference>
<organism evidence="1 2">
    <name type="scientific">Linnemannia hyalina</name>
    <dbReference type="NCBI Taxonomy" id="64524"/>
    <lineage>
        <taxon>Eukaryota</taxon>
        <taxon>Fungi</taxon>
        <taxon>Fungi incertae sedis</taxon>
        <taxon>Mucoromycota</taxon>
        <taxon>Mortierellomycotina</taxon>
        <taxon>Mortierellomycetes</taxon>
        <taxon>Mortierellales</taxon>
        <taxon>Mortierellaceae</taxon>
        <taxon>Linnemannia</taxon>
    </lineage>
</organism>
<gene>
    <name evidence="1" type="ORF">KI688_005070</name>
</gene>
<dbReference type="AlphaFoldDB" id="A0A9P7XLD1"/>
<evidence type="ECO:0000313" key="2">
    <source>
        <dbReference type="Proteomes" id="UP000707451"/>
    </source>
</evidence>
<protein>
    <submittedName>
        <fullName evidence="1">Uncharacterized protein</fullName>
    </submittedName>
</protein>
<evidence type="ECO:0000313" key="1">
    <source>
        <dbReference type="EMBL" id="KAG9062764.1"/>
    </source>
</evidence>
<comment type="caution">
    <text evidence="1">The sequence shown here is derived from an EMBL/GenBank/DDBJ whole genome shotgun (WGS) entry which is preliminary data.</text>
</comment>